<reference evidence="1" key="1">
    <citation type="journal article" date="2015" name="Nature">
        <title>Complex archaea that bridge the gap between prokaryotes and eukaryotes.</title>
        <authorList>
            <person name="Spang A."/>
            <person name="Saw J.H."/>
            <person name="Jorgensen S.L."/>
            <person name="Zaremba-Niedzwiedzka K."/>
            <person name="Martijn J."/>
            <person name="Lind A.E."/>
            <person name="van Eijk R."/>
            <person name="Schleper C."/>
            <person name="Guy L."/>
            <person name="Ettema T.J."/>
        </authorList>
    </citation>
    <scope>NUCLEOTIDE SEQUENCE</scope>
</reference>
<organism evidence="1">
    <name type="scientific">marine sediment metagenome</name>
    <dbReference type="NCBI Taxonomy" id="412755"/>
    <lineage>
        <taxon>unclassified sequences</taxon>
        <taxon>metagenomes</taxon>
        <taxon>ecological metagenomes</taxon>
    </lineage>
</organism>
<dbReference type="Pfam" id="PF10905">
    <property type="entry name" value="DUF2695"/>
    <property type="match status" value="1"/>
</dbReference>
<evidence type="ECO:0008006" key="2">
    <source>
        <dbReference type="Google" id="ProtNLM"/>
    </source>
</evidence>
<protein>
    <recommendedName>
        <fullName evidence="2">DUF2695 domain-containing protein</fullName>
    </recommendedName>
</protein>
<dbReference type="EMBL" id="LAZR01040033">
    <property type="protein sequence ID" value="KKL15526.1"/>
    <property type="molecule type" value="Genomic_DNA"/>
</dbReference>
<dbReference type="InterPro" id="IPR024248">
    <property type="entry name" value="DUF2695"/>
</dbReference>
<dbReference type="AlphaFoldDB" id="A0A0F9DCK7"/>
<sequence>MKKERAIIIKDPRLRRVRNEFRILLKLWTSKVISDLLDKSIVYIENHEDGKLRENHNKISELKLNLELSICYCRSCGRDTLDMVYVPSMNQWICVECNSKRLYFAELREEILTEMTTMDIEDFLERLSGGEGVALSRFGSKCNGYEDSRRILDEMGIIKDIQDKFLELCGYYGGYCDCEILLNAAREF</sequence>
<accession>A0A0F9DCK7</accession>
<comment type="caution">
    <text evidence="1">The sequence shown here is derived from an EMBL/GenBank/DDBJ whole genome shotgun (WGS) entry which is preliminary data.</text>
</comment>
<proteinExistence type="predicted"/>
<gene>
    <name evidence="1" type="ORF">LCGC14_2504720</name>
</gene>
<name>A0A0F9DCK7_9ZZZZ</name>
<evidence type="ECO:0000313" key="1">
    <source>
        <dbReference type="EMBL" id="KKL15526.1"/>
    </source>
</evidence>